<name>A0ABT8YJT4_9HYPH</name>
<dbReference type="RefSeq" id="WP_304375877.1">
    <property type="nucleotide sequence ID" value="NZ_JAUOZU010000006.1"/>
</dbReference>
<keyword evidence="2" id="KW-0067">ATP-binding</keyword>
<dbReference type="InterPro" id="IPR050445">
    <property type="entry name" value="Bact_polysacc_biosynth/exp"/>
</dbReference>
<keyword evidence="3" id="KW-0472">Membrane</keyword>
<dbReference type="Proteomes" id="UP001174932">
    <property type="component" value="Unassembled WGS sequence"/>
</dbReference>
<evidence type="ECO:0000256" key="2">
    <source>
        <dbReference type="ARBA" id="ARBA00022840"/>
    </source>
</evidence>
<proteinExistence type="predicted"/>
<organism evidence="5 6">
    <name type="scientific">Rhizobium alvei</name>
    <dbReference type="NCBI Taxonomy" id="1132659"/>
    <lineage>
        <taxon>Bacteria</taxon>
        <taxon>Pseudomonadati</taxon>
        <taxon>Pseudomonadota</taxon>
        <taxon>Alphaproteobacteria</taxon>
        <taxon>Hyphomicrobiales</taxon>
        <taxon>Rhizobiaceae</taxon>
        <taxon>Rhizobium/Agrobacterium group</taxon>
        <taxon>Rhizobium</taxon>
    </lineage>
</organism>
<keyword evidence="3" id="KW-1133">Transmembrane helix</keyword>
<evidence type="ECO:0000256" key="3">
    <source>
        <dbReference type="SAM" id="Phobius"/>
    </source>
</evidence>
<dbReference type="Pfam" id="PF01656">
    <property type="entry name" value="CbiA"/>
    <property type="match status" value="1"/>
</dbReference>
<keyword evidence="1" id="KW-0547">Nucleotide-binding</keyword>
<evidence type="ECO:0000313" key="6">
    <source>
        <dbReference type="Proteomes" id="UP001174932"/>
    </source>
</evidence>
<dbReference type="SUPFAM" id="SSF52540">
    <property type="entry name" value="P-loop containing nucleoside triphosphate hydrolases"/>
    <property type="match status" value="1"/>
</dbReference>
<feature type="transmembrane region" description="Helical" evidence="3">
    <location>
        <begin position="25"/>
        <end position="43"/>
    </location>
</feature>
<keyword evidence="3" id="KW-0812">Transmembrane</keyword>
<accession>A0ABT8YJT4</accession>
<evidence type="ECO:0000259" key="4">
    <source>
        <dbReference type="Pfam" id="PF01656"/>
    </source>
</evidence>
<reference evidence="5" key="1">
    <citation type="journal article" date="2015" name="Int. J. Syst. Evol. Microbiol.">
        <title>Rhizobium alvei sp. nov., isolated from a freshwater river.</title>
        <authorList>
            <person name="Sheu S.Y."/>
            <person name="Huang H.W."/>
            <person name="Young C.C."/>
            <person name="Chen W.M."/>
        </authorList>
    </citation>
    <scope>NUCLEOTIDE SEQUENCE</scope>
    <source>
        <strain evidence="5">TNR-22</strain>
    </source>
</reference>
<dbReference type="InterPro" id="IPR002586">
    <property type="entry name" value="CobQ/CobB/MinD/ParA_Nub-bd_dom"/>
</dbReference>
<reference evidence="5" key="2">
    <citation type="submission" date="2023-07" db="EMBL/GenBank/DDBJ databases">
        <authorList>
            <person name="Shen H."/>
        </authorList>
    </citation>
    <scope>NUCLEOTIDE SEQUENCE</scope>
    <source>
        <strain evidence="5">TNR-22</strain>
    </source>
</reference>
<evidence type="ECO:0000256" key="1">
    <source>
        <dbReference type="ARBA" id="ARBA00022741"/>
    </source>
</evidence>
<dbReference type="EMBL" id="JAUOZU010000006">
    <property type="protein sequence ID" value="MDO6963964.1"/>
    <property type="molecule type" value="Genomic_DNA"/>
</dbReference>
<dbReference type="PANTHER" id="PTHR32309:SF13">
    <property type="entry name" value="FERRIC ENTEROBACTIN TRANSPORT PROTEIN FEPE"/>
    <property type="match status" value="1"/>
</dbReference>
<keyword evidence="6" id="KW-1185">Reference proteome</keyword>
<protein>
    <recommendedName>
        <fullName evidence="4">CobQ/CobB/MinD/ParA nucleotide binding domain-containing protein</fullName>
    </recommendedName>
</protein>
<comment type="caution">
    <text evidence="5">The sequence shown here is derived from an EMBL/GenBank/DDBJ whole genome shotgun (WGS) entry which is preliminary data.</text>
</comment>
<feature type="transmembrane region" description="Helical" evidence="3">
    <location>
        <begin position="253"/>
        <end position="272"/>
    </location>
</feature>
<dbReference type="PANTHER" id="PTHR32309">
    <property type="entry name" value="TYROSINE-PROTEIN KINASE"/>
    <property type="match status" value="1"/>
</dbReference>
<feature type="domain" description="CobQ/CobB/MinD/ParA nucleotide binding" evidence="4">
    <location>
        <begin position="357"/>
        <end position="527"/>
    </location>
</feature>
<sequence length="549" mass="57845">MTGEMNASADAVVIEQMVAIARRRWKIVAGAIVVALALGFAYGESQPILYSSSATVIVRSGPTADPVRQGVQTSTPEEEGQFLSQLELAKSANVAARVYDKLGLVEGERLAAFLQKPTSGFSKGGNAASFTKPFVDKEQLIAMLQQGVKVSRQGRTYIAAISYTHGNPEITRAAAQAFAESFRDELDSVNVAAAERIRAVVEAELAKVEPASRAALEEKYRDQLIARAIPGVEAAVISDARLPGAPILPRKSFIVIVAAIIGAAIGAALAGWREMTDRGIRDGDQLARRLGLRFFGYLPAVSAYAKKSTAVGQNGFAMPEDARHSVGARYSRFSESLRSVALSVLALGEPGRGVVLAVTSTLPGEGKTLVAANLASLIGHQGKRVLLIDGQFRDPDLTGWLSGPREAGAIDVIAGQASFAEQSYQDAALNLSFLPAGGKSGAIDPAALIAGGQFGAFLEGQRKNYDVIVLETASMTSAADAVALAPLADAVLLVCEWGGPSPALIETMLTGEPQLREKIAGLLVTKTRLRKLPLYMSKASRGAYQSRIG</sequence>
<dbReference type="Gene3D" id="3.40.50.300">
    <property type="entry name" value="P-loop containing nucleotide triphosphate hydrolases"/>
    <property type="match status" value="1"/>
</dbReference>
<gene>
    <name evidence="5" type="ORF">Q4481_08340</name>
</gene>
<dbReference type="InterPro" id="IPR027417">
    <property type="entry name" value="P-loop_NTPase"/>
</dbReference>
<dbReference type="InterPro" id="IPR005702">
    <property type="entry name" value="Wzc-like_C"/>
</dbReference>
<dbReference type="CDD" id="cd05387">
    <property type="entry name" value="BY-kinase"/>
    <property type="match status" value="1"/>
</dbReference>
<evidence type="ECO:0000313" key="5">
    <source>
        <dbReference type="EMBL" id="MDO6963964.1"/>
    </source>
</evidence>